<dbReference type="Pfam" id="PF17768">
    <property type="entry name" value="RecJ_OB"/>
    <property type="match status" value="1"/>
</dbReference>
<dbReference type="Pfam" id="PF01368">
    <property type="entry name" value="DHH"/>
    <property type="match status" value="1"/>
</dbReference>
<evidence type="ECO:0000256" key="1">
    <source>
        <dbReference type="ARBA" id="ARBA00005915"/>
    </source>
</evidence>
<dbReference type="Pfam" id="PF02272">
    <property type="entry name" value="DHHA1"/>
    <property type="match status" value="1"/>
</dbReference>
<dbReference type="InterPro" id="IPR038763">
    <property type="entry name" value="DHH_sf"/>
</dbReference>
<feature type="domain" description="RecJ OB" evidence="9">
    <location>
        <begin position="489"/>
        <end position="600"/>
    </location>
</feature>
<evidence type="ECO:0000259" key="8">
    <source>
        <dbReference type="Pfam" id="PF02272"/>
    </source>
</evidence>
<dbReference type="InterPro" id="IPR001667">
    <property type="entry name" value="DDH_dom"/>
</dbReference>
<dbReference type="Gene3D" id="3.90.1640.30">
    <property type="match status" value="1"/>
</dbReference>
<name>A0A317ECU1_9PROT</name>
<comment type="similarity">
    <text evidence="1">Belongs to the RecJ family.</text>
</comment>
<dbReference type="InterPro" id="IPR041122">
    <property type="entry name" value="RecJ_OB"/>
</dbReference>
<keyword evidence="11" id="KW-1185">Reference proteome</keyword>
<dbReference type="GO" id="GO:0008409">
    <property type="term" value="F:5'-3' exonuclease activity"/>
    <property type="evidence" value="ECO:0007669"/>
    <property type="project" value="InterPro"/>
</dbReference>
<dbReference type="NCBIfam" id="TIGR00644">
    <property type="entry name" value="recJ"/>
    <property type="match status" value="1"/>
</dbReference>
<feature type="domain" description="DHHA1" evidence="8">
    <location>
        <begin position="381"/>
        <end position="466"/>
    </location>
</feature>
<feature type="coiled-coil region" evidence="6">
    <location>
        <begin position="338"/>
        <end position="365"/>
    </location>
</feature>
<evidence type="ECO:0000259" key="7">
    <source>
        <dbReference type="Pfam" id="PF01368"/>
    </source>
</evidence>
<dbReference type="GO" id="GO:0003676">
    <property type="term" value="F:nucleic acid binding"/>
    <property type="evidence" value="ECO:0007669"/>
    <property type="project" value="InterPro"/>
</dbReference>
<dbReference type="Gene3D" id="3.10.310.30">
    <property type="match status" value="1"/>
</dbReference>
<dbReference type="PANTHER" id="PTHR30255">
    <property type="entry name" value="SINGLE-STRANDED-DNA-SPECIFIC EXONUCLEASE RECJ"/>
    <property type="match status" value="1"/>
</dbReference>
<accession>A0A317ECU1</accession>
<feature type="domain" description="DDH" evidence="7">
    <location>
        <begin position="102"/>
        <end position="258"/>
    </location>
</feature>
<keyword evidence="4" id="KW-0378">Hydrolase</keyword>
<reference evidence="11" key="1">
    <citation type="submission" date="2018-05" db="EMBL/GenBank/DDBJ databases">
        <title>Zavarzinia sp. HR-AS.</title>
        <authorList>
            <person name="Lee Y."/>
            <person name="Jeon C.O."/>
        </authorList>
    </citation>
    <scope>NUCLEOTIDE SEQUENCE [LARGE SCALE GENOMIC DNA]</scope>
    <source>
        <strain evidence="11">DSM 1231</strain>
    </source>
</reference>
<evidence type="ECO:0000259" key="9">
    <source>
        <dbReference type="Pfam" id="PF17768"/>
    </source>
</evidence>
<dbReference type="GO" id="GO:0006310">
    <property type="term" value="P:DNA recombination"/>
    <property type="evidence" value="ECO:0007669"/>
    <property type="project" value="InterPro"/>
</dbReference>
<dbReference type="InterPro" id="IPR004610">
    <property type="entry name" value="RecJ"/>
</dbReference>
<dbReference type="GO" id="GO:0006281">
    <property type="term" value="P:DNA repair"/>
    <property type="evidence" value="ECO:0007669"/>
    <property type="project" value="InterPro"/>
</dbReference>
<keyword evidence="5 10" id="KW-0269">Exonuclease</keyword>
<dbReference type="InterPro" id="IPR003156">
    <property type="entry name" value="DHHA1_dom"/>
</dbReference>
<evidence type="ECO:0000256" key="3">
    <source>
        <dbReference type="ARBA" id="ARBA00022722"/>
    </source>
</evidence>
<dbReference type="Proteomes" id="UP000246077">
    <property type="component" value="Unassembled WGS sequence"/>
</dbReference>
<evidence type="ECO:0000313" key="10">
    <source>
        <dbReference type="EMBL" id="PWR24086.1"/>
    </source>
</evidence>
<keyword evidence="3" id="KW-0540">Nuclease</keyword>
<evidence type="ECO:0000256" key="5">
    <source>
        <dbReference type="ARBA" id="ARBA00022839"/>
    </source>
</evidence>
<evidence type="ECO:0000256" key="4">
    <source>
        <dbReference type="ARBA" id="ARBA00022801"/>
    </source>
</evidence>
<dbReference type="InterPro" id="IPR051673">
    <property type="entry name" value="SSDNA_exonuclease_RecJ"/>
</dbReference>
<evidence type="ECO:0000256" key="6">
    <source>
        <dbReference type="SAM" id="Coils"/>
    </source>
</evidence>
<evidence type="ECO:0000256" key="2">
    <source>
        <dbReference type="ARBA" id="ARBA00019841"/>
    </source>
</evidence>
<evidence type="ECO:0000313" key="11">
    <source>
        <dbReference type="Proteomes" id="UP000246077"/>
    </source>
</evidence>
<organism evidence="10 11">
    <name type="scientific">Zavarzinia compransoris</name>
    <dbReference type="NCBI Taxonomy" id="1264899"/>
    <lineage>
        <taxon>Bacteria</taxon>
        <taxon>Pseudomonadati</taxon>
        <taxon>Pseudomonadota</taxon>
        <taxon>Alphaproteobacteria</taxon>
        <taxon>Rhodospirillales</taxon>
        <taxon>Zavarziniaceae</taxon>
        <taxon>Zavarzinia</taxon>
    </lineage>
</organism>
<protein>
    <recommendedName>
        <fullName evidence="2">Single-stranded-DNA-specific exonuclease RecJ</fullName>
    </recommendedName>
</protein>
<dbReference type="OrthoDB" id="9809852at2"/>
<dbReference type="SUPFAM" id="SSF64182">
    <property type="entry name" value="DHH phosphoesterases"/>
    <property type="match status" value="1"/>
</dbReference>
<dbReference type="EMBL" id="QGLF01000001">
    <property type="protein sequence ID" value="PWR24086.1"/>
    <property type="molecule type" value="Genomic_DNA"/>
</dbReference>
<comment type="caution">
    <text evidence="10">The sequence shown here is derived from an EMBL/GenBank/DDBJ whole genome shotgun (WGS) entry which is preliminary data.</text>
</comment>
<keyword evidence="6" id="KW-0175">Coiled coil</keyword>
<dbReference type="PANTHER" id="PTHR30255:SF2">
    <property type="entry name" value="SINGLE-STRANDED-DNA-SPECIFIC EXONUCLEASE RECJ"/>
    <property type="match status" value="1"/>
</dbReference>
<proteinExistence type="inferred from homology"/>
<gene>
    <name evidence="10" type="primary">recJ</name>
    <name evidence="10" type="ORF">DKG75_03120</name>
</gene>
<sequence>MPAARPDFPAGTDLVLGVERSFAGRPWRFRVGDEREALALAQATGLDAVTARVLVGRGLSIETVDRFLNPSLRADMPDPARLKDMERAAARLADAVIAGEEIAVFGDYDVDGATSAAVLIRYFKALRRPLRLYVPDRQREGYGPNVAALEFLAREGVRLVIAVDCGTLAFQPFEAARAAGLEIIVSDHHQAEPLLPAVHALVNPNRLDDESGLGHLAAVGVTFLLVVALNRDLRRRGFFGDGAPPDLMALLDLVALGTVADVVPLTGLNRTFVTQGLKVMAARGNAGIAALMDVARVDTAPTAYHLGYLLGPRVNAGGRVGQADLGAQLLATDDPEFATALAARLDALNRERQAIEKEVEAAAVEAVESRLARGNGVGPLVLAAGAGWHPGVVGIVASRLKERYRRPTFVLSIIEDGRAKGSGRSIPGIDLGAAVAAARATGLIDEGGGHAMAAGITVPTARLDDLEHFWAGRFETLVEHALARDGLKIDAAIGLAGISGDLVARLAQVAPFGQGNPEPRFVLPAVRIAHAAPMGKGHLRLRLEDAGGRSAEAVAFRSGDGAVVEGLAAAAARGAPVHLAGHVRAEIWQGRSRLRLMIEDAADAAGL</sequence>
<dbReference type="AlphaFoldDB" id="A0A317ECU1"/>